<accession>A0A4S4AAK6</accession>
<gene>
    <name evidence="3" type="ORF">E6O51_20330</name>
</gene>
<sequence>MARIRTIKPEFWTAEQVMELSPMARLLFIGMWNFCDDRGVHPVAYKTLKAEVFPADDLLSSDVEKLVGELITQGLLIEFEAESRRWWFVTGWHHQVINRPSKSRYPEPPRGAPLPSAAGQDEQTNAGADSTVCHGALADDSLSDHGALTDGREGKGRERSKPPPSSPSARACETGPPSADRVPMHSEWRPSSTFATLAHQAGLPIPGNAEFDAARVEFVAYWLTRADQRTQHEWDHAFIRSLKNDRIKAQSAPRREDNHGKPQRRSAAEQRADTIAELTGCKRDDDDAAARTLQGEARVVG</sequence>
<keyword evidence="4" id="KW-1185">Reference proteome</keyword>
<reference evidence="3 4" key="1">
    <citation type="submission" date="2019-04" db="EMBL/GenBank/DDBJ databases">
        <title>Azoarcus rhizosphaerae sp. nov. isolated from rhizosphere of Ficus religiosa.</title>
        <authorList>
            <person name="Lin S.-Y."/>
            <person name="Hameed A."/>
            <person name="Hsu Y.-H."/>
            <person name="Young C.-C."/>
        </authorList>
    </citation>
    <scope>NUCLEOTIDE SEQUENCE [LARGE SCALE GENOMIC DNA]</scope>
    <source>
        <strain evidence="3 4">CC-YHH848</strain>
    </source>
</reference>
<evidence type="ECO:0000256" key="1">
    <source>
        <dbReference type="SAM" id="MobiDB-lite"/>
    </source>
</evidence>
<dbReference type="OrthoDB" id="5526813at2"/>
<dbReference type="Proteomes" id="UP000307956">
    <property type="component" value="Unassembled WGS sequence"/>
</dbReference>
<feature type="region of interest" description="Disordered" evidence="1">
    <location>
        <begin position="99"/>
        <end position="186"/>
    </location>
</feature>
<dbReference type="InterPro" id="IPR040480">
    <property type="entry name" value="DnaT_DNA_bind"/>
</dbReference>
<feature type="domain" description="DnaT DNA-binding" evidence="2">
    <location>
        <begin position="183"/>
        <end position="252"/>
    </location>
</feature>
<proteinExistence type="predicted"/>
<comment type="caution">
    <text evidence="3">The sequence shown here is derived from an EMBL/GenBank/DDBJ whole genome shotgun (WGS) entry which is preliminary data.</text>
</comment>
<dbReference type="Gene3D" id="1.10.8.1180">
    <property type="match status" value="1"/>
</dbReference>
<name>A0A4S4AAK6_9RHOO</name>
<dbReference type="RefSeq" id="WP_136386852.1">
    <property type="nucleotide sequence ID" value="NZ_SSOD01000022.1"/>
</dbReference>
<evidence type="ECO:0000259" key="2">
    <source>
        <dbReference type="Pfam" id="PF17948"/>
    </source>
</evidence>
<feature type="region of interest" description="Disordered" evidence="1">
    <location>
        <begin position="248"/>
        <end position="286"/>
    </location>
</feature>
<evidence type="ECO:0000313" key="4">
    <source>
        <dbReference type="Proteomes" id="UP000307956"/>
    </source>
</evidence>
<dbReference type="AlphaFoldDB" id="A0A4S4AAK6"/>
<protein>
    <recommendedName>
        <fullName evidence="2">DnaT DNA-binding domain-containing protein</fullName>
    </recommendedName>
</protein>
<evidence type="ECO:0000313" key="3">
    <source>
        <dbReference type="EMBL" id="THF55936.1"/>
    </source>
</evidence>
<organism evidence="3 4">
    <name type="scientific">Pseudothauera rhizosphaerae</name>
    <dbReference type="NCBI Taxonomy" id="2565932"/>
    <lineage>
        <taxon>Bacteria</taxon>
        <taxon>Pseudomonadati</taxon>
        <taxon>Pseudomonadota</taxon>
        <taxon>Betaproteobacteria</taxon>
        <taxon>Rhodocyclales</taxon>
        <taxon>Zoogloeaceae</taxon>
        <taxon>Pseudothauera</taxon>
    </lineage>
</organism>
<feature type="compositionally biased region" description="Basic and acidic residues" evidence="1">
    <location>
        <begin position="150"/>
        <end position="161"/>
    </location>
</feature>
<dbReference type="EMBL" id="SSOD01000022">
    <property type="protein sequence ID" value="THF55936.1"/>
    <property type="molecule type" value="Genomic_DNA"/>
</dbReference>
<dbReference type="Pfam" id="PF17948">
    <property type="entry name" value="DnaT"/>
    <property type="match status" value="1"/>
</dbReference>